<feature type="domain" description="UspA" evidence="2">
    <location>
        <begin position="2"/>
        <end position="143"/>
    </location>
</feature>
<sequence>MKILVPIDGSLHSMAGLTVAADYAKTKNARICLLSVVPRFEDVDLEISAGERERVRERLEQRASAVVEQARAVLEKEGVGTVTCKVVAAAPAVYDAIIDFAESERVDLIIIGSRGLSPSSRIKLGSIASKVVTHSPCSVYVVKTP</sequence>
<dbReference type="EMBL" id="JAIOIV010000082">
    <property type="protein sequence ID" value="MBZ0156595.1"/>
    <property type="molecule type" value="Genomic_DNA"/>
</dbReference>
<dbReference type="SUPFAM" id="SSF52402">
    <property type="entry name" value="Adenine nucleotide alpha hydrolases-like"/>
    <property type="match status" value="1"/>
</dbReference>
<name>A0A953JDJ5_9BACT</name>
<dbReference type="AlphaFoldDB" id="A0A953JDJ5"/>
<reference evidence="3" key="2">
    <citation type="submission" date="2021-08" db="EMBL/GenBank/DDBJ databases">
        <authorList>
            <person name="Dalcin Martins P."/>
        </authorList>
    </citation>
    <scope>NUCLEOTIDE SEQUENCE</scope>
    <source>
        <strain evidence="3">MAG_39</strain>
    </source>
</reference>
<dbReference type="Pfam" id="PF00582">
    <property type="entry name" value="Usp"/>
    <property type="match status" value="1"/>
</dbReference>
<evidence type="ECO:0000313" key="3">
    <source>
        <dbReference type="EMBL" id="MBZ0156595.1"/>
    </source>
</evidence>
<organism evidence="3 4">
    <name type="scientific">Candidatus Nitrobium versatile</name>
    <dbReference type="NCBI Taxonomy" id="2884831"/>
    <lineage>
        <taxon>Bacteria</taxon>
        <taxon>Pseudomonadati</taxon>
        <taxon>Nitrospirota</taxon>
        <taxon>Nitrospiria</taxon>
        <taxon>Nitrospirales</taxon>
        <taxon>Nitrospiraceae</taxon>
        <taxon>Candidatus Nitrobium</taxon>
    </lineage>
</organism>
<protein>
    <submittedName>
        <fullName evidence="3">Universal stress protein</fullName>
    </submittedName>
</protein>
<dbReference type="InterPro" id="IPR006015">
    <property type="entry name" value="Universal_stress_UspA"/>
</dbReference>
<dbReference type="Proteomes" id="UP000705867">
    <property type="component" value="Unassembled WGS sequence"/>
</dbReference>
<dbReference type="PANTHER" id="PTHR46268">
    <property type="entry name" value="STRESS RESPONSE PROTEIN NHAX"/>
    <property type="match status" value="1"/>
</dbReference>
<dbReference type="InterPro" id="IPR006016">
    <property type="entry name" value="UspA"/>
</dbReference>
<dbReference type="CDD" id="cd00293">
    <property type="entry name" value="USP-like"/>
    <property type="match status" value="1"/>
</dbReference>
<dbReference type="PANTHER" id="PTHR46268:SF6">
    <property type="entry name" value="UNIVERSAL STRESS PROTEIN UP12"/>
    <property type="match status" value="1"/>
</dbReference>
<evidence type="ECO:0000313" key="4">
    <source>
        <dbReference type="Proteomes" id="UP000705867"/>
    </source>
</evidence>
<accession>A0A953JDJ5</accession>
<dbReference type="PRINTS" id="PR01438">
    <property type="entry name" value="UNVRSLSTRESS"/>
</dbReference>
<comment type="caution">
    <text evidence="3">The sequence shown here is derived from an EMBL/GenBank/DDBJ whole genome shotgun (WGS) entry which is preliminary data.</text>
</comment>
<evidence type="ECO:0000259" key="2">
    <source>
        <dbReference type="Pfam" id="PF00582"/>
    </source>
</evidence>
<proteinExistence type="inferred from homology"/>
<dbReference type="Gene3D" id="3.40.50.620">
    <property type="entry name" value="HUPs"/>
    <property type="match status" value="1"/>
</dbReference>
<evidence type="ECO:0000256" key="1">
    <source>
        <dbReference type="ARBA" id="ARBA00008791"/>
    </source>
</evidence>
<reference evidence="3" key="1">
    <citation type="journal article" date="2021" name="bioRxiv">
        <title>Unraveling nitrogen, sulfur and carbon metabolic pathways and microbial community transcriptional responses to substrate deprivation and toxicity stresses in a bioreactor mimicking anoxic brackish coastal sediment conditions.</title>
        <authorList>
            <person name="Martins P.D."/>
            <person name="Echeveste M.J."/>
            <person name="Arshad A."/>
            <person name="Kurth J."/>
            <person name="Ouboter H."/>
            <person name="Jetten M.S.M."/>
            <person name="Welte C.U."/>
        </authorList>
    </citation>
    <scope>NUCLEOTIDE SEQUENCE</scope>
    <source>
        <strain evidence="3">MAG_39</strain>
    </source>
</reference>
<comment type="similarity">
    <text evidence="1">Belongs to the universal stress protein A family.</text>
</comment>
<dbReference type="InterPro" id="IPR014729">
    <property type="entry name" value="Rossmann-like_a/b/a_fold"/>
</dbReference>
<gene>
    <name evidence="3" type="ORF">K8I29_10375</name>
</gene>